<evidence type="ECO:0000256" key="1">
    <source>
        <dbReference type="ARBA" id="ARBA00022679"/>
    </source>
</evidence>
<dbReference type="RefSeq" id="WP_068838174.1">
    <property type="nucleotide sequence ID" value="NZ_BMXC01000003.1"/>
</dbReference>
<evidence type="ECO:0000256" key="2">
    <source>
        <dbReference type="ARBA" id="ARBA00023315"/>
    </source>
</evidence>
<protein>
    <submittedName>
        <fullName evidence="4">Ribosomal protein S18 acetylase RimI</fullName>
    </submittedName>
</protein>
<dbReference type="CDD" id="cd04301">
    <property type="entry name" value="NAT_SF"/>
    <property type="match status" value="1"/>
</dbReference>
<dbReference type="SUPFAM" id="SSF55729">
    <property type="entry name" value="Acyl-CoA N-acyltransferases (Nat)"/>
    <property type="match status" value="1"/>
</dbReference>
<dbReference type="EMBL" id="FPCA01000003">
    <property type="protein sequence ID" value="SFU84368.1"/>
    <property type="molecule type" value="Genomic_DNA"/>
</dbReference>
<evidence type="ECO:0000259" key="3">
    <source>
        <dbReference type="PROSITE" id="PS51186"/>
    </source>
</evidence>
<dbReference type="GO" id="GO:0005840">
    <property type="term" value="C:ribosome"/>
    <property type="evidence" value="ECO:0007669"/>
    <property type="project" value="UniProtKB-KW"/>
</dbReference>
<keyword evidence="5" id="KW-1185">Reference proteome</keyword>
<feature type="domain" description="N-acetyltransferase" evidence="3">
    <location>
        <begin position="1"/>
        <end position="140"/>
    </location>
</feature>
<dbReference type="AlphaFoldDB" id="A0A1I7JGT6"/>
<keyword evidence="4" id="KW-0689">Ribosomal protein</keyword>
<dbReference type="InterPro" id="IPR000182">
    <property type="entry name" value="GNAT_dom"/>
</dbReference>
<dbReference type="Pfam" id="PF13508">
    <property type="entry name" value="Acetyltransf_7"/>
    <property type="match status" value="1"/>
</dbReference>
<dbReference type="STRING" id="388950.GCA_001611675_02209"/>
<proteinExistence type="predicted"/>
<reference evidence="5" key="1">
    <citation type="submission" date="2016-10" db="EMBL/GenBank/DDBJ databases">
        <authorList>
            <person name="Varghese N."/>
        </authorList>
    </citation>
    <scope>NUCLEOTIDE SEQUENCE [LARGE SCALE GENOMIC DNA]</scope>
    <source>
        <strain evidence="5">DSM 18820</strain>
    </source>
</reference>
<accession>A0A1I7JGT6</accession>
<dbReference type="Proteomes" id="UP000182491">
    <property type="component" value="Unassembled WGS sequence"/>
</dbReference>
<dbReference type="OrthoDB" id="7356080at2"/>
<dbReference type="GO" id="GO:0016747">
    <property type="term" value="F:acyltransferase activity, transferring groups other than amino-acyl groups"/>
    <property type="evidence" value="ECO:0007669"/>
    <property type="project" value="InterPro"/>
</dbReference>
<gene>
    <name evidence="4" type="ORF">SAMN04487941_2855</name>
</gene>
<dbReference type="PROSITE" id="PS51186">
    <property type="entry name" value="GNAT"/>
    <property type="match status" value="1"/>
</dbReference>
<keyword evidence="1" id="KW-0808">Transferase</keyword>
<keyword evidence="4" id="KW-0687">Ribonucleoprotein</keyword>
<evidence type="ECO:0000313" key="5">
    <source>
        <dbReference type="Proteomes" id="UP000182491"/>
    </source>
</evidence>
<organism evidence="4 5">
    <name type="scientific">Pontibacter akesuensis</name>
    <dbReference type="NCBI Taxonomy" id="388950"/>
    <lineage>
        <taxon>Bacteria</taxon>
        <taxon>Pseudomonadati</taxon>
        <taxon>Bacteroidota</taxon>
        <taxon>Cytophagia</taxon>
        <taxon>Cytophagales</taxon>
        <taxon>Hymenobacteraceae</taxon>
        <taxon>Pontibacter</taxon>
    </lineage>
</organism>
<name>A0A1I7JGT6_9BACT</name>
<evidence type="ECO:0000313" key="4">
    <source>
        <dbReference type="EMBL" id="SFU84368.1"/>
    </source>
</evidence>
<dbReference type="PANTHER" id="PTHR43877">
    <property type="entry name" value="AMINOALKYLPHOSPHONATE N-ACETYLTRANSFERASE-RELATED-RELATED"/>
    <property type="match status" value="1"/>
</dbReference>
<keyword evidence="2" id="KW-0012">Acyltransferase</keyword>
<dbReference type="InterPro" id="IPR016181">
    <property type="entry name" value="Acyl_CoA_acyltransferase"/>
</dbReference>
<sequence length="150" mass="16538">MEFRIATAADIPGMSRVRFAVQENQLSDPSLVTPENYREMIGEKGAGWVCAVAGEVVGFSIVDLTEANVWALFVDPTYAGRGIGRKLHDEMLAWSLAQGQQHLWLSTDSGTRAEAFYRKAGWQQTGTAPNGEVRFELSLPAWSSRFQAAE</sequence>
<dbReference type="InterPro" id="IPR050832">
    <property type="entry name" value="Bact_Acetyltransf"/>
</dbReference>
<dbReference type="Gene3D" id="3.40.630.30">
    <property type="match status" value="1"/>
</dbReference>